<evidence type="ECO:0000256" key="3">
    <source>
        <dbReference type="ARBA" id="ARBA00023002"/>
    </source>
</evidence>
<name>A0A8H4UB43_9HYPO</name>
<gene>
    <name evidence="6" type="ORF">FSARC_499</name>
</gene>
<dbReference type="Gene3D" id="3.50.50.60">
    <property type="entry name" value="FAD/NAD(P)-binding domain"/>
    <property type="match status" value="2"/>
</dbReference>
<evidence type="ECO:0000256" key="4">
    <source>
        <dbReference type="SAM" id="SignalP"/>
    </source>
</evidence>
<reference evidence="6" key="1">
    <citation type="journal article" date="2020" name="BMC Genomics">
        <title>Correction to: Identification and distribution of gene clusters required for synthesis of sphingolipid metabolism inhibitors in diverse species of the filamentous fungus Fusarium.</title>
        <authorList>
            <person name="Kim H.S."/>
            <person name="Lohmar J.M."/>
            <person name="Busman M."/>
            <person name="Brown D.W."/>
            <person name="Naumann T.A."/>
            <person name="Divon H.H."/>
            <person name="Lysoe E."/>
            <person name="Uhlig S."/>
            <person name="Proctor R.H."/>
        </authorList>
    </citation>
    <scope>NUCLEOTIDE SEQUENCE</scope>
    <source>
        <strain evidence="6">NRRL 20472</strain>
    </source>
</reference>
<keyword evidence="3" id="KW-0560">Oxidoreductase</keyword>
<evidence type="ECO:0000313" key="6">
    <source>
        <dbReference type="EMBL" id="KAF4973155.1"/>
    </source>
</evidence>
<proteinExistence type="inferred from homology"/>
<evidence type="ECO:0000313" key="7">
    <source>
        <dbReference type="Proteomes" id="UP000622797"/>
    </source>
</evidence>
<dbReference type="GO" id="GO:0016491">
    <property type="term" value="F:oxidoreductase activity"/>
    <property type="evidence" value="ECO:0007669"/>
    <property type="project" value="UniProtKB-KW"/>
</dbReference>
<comment type="caution">
    <text evidence="6">The sequence shown here is derived from an EMBL/GenBank/DDBJ whole genome shotgun (WGS) entry which is preliminary data.</text>
</comment>
<dbReference type="InterPro" id="IPR023753">
    <property type="entry name" value="FAD/NAD-binding_dom"/>
</dbReference>
<accession>A0A8H4UB43</accession>
<comment type="similarity">
    <text evidence="1">Belongs to the class-II pyridine nucleotide-disulfide oxidoreductase family.</text>
</comment>
<keyword evidence="2" id="KW-0285">Flavoprotein</keyword>
<dbReference type="PRINTS" id="PR00469">
    <property type="entry name" value="PNDRDTASEII"/>
</dbReference>
<dbReference type="GO" id="GO:0097237">
    <property type="term" value="P:cellular response to toxic substance"/>
    <property type="evidence" value="ECO:0007669"/>
    <property type="project" value="UniProtKB-ARBA"/>
</dbReference>
<dbReference type="InterPro" id="IPR036188">
    <property type="entry name" value="FAD/NAD-bd_sf"/>
</dbReference>
<dbReference type="Proteomes" id="UP000622797">
    <property type="component" value="Unassembled WGS sequence"/>
</dbReference>
<dbReference type="AlphaFoldDB" id="A0A8H4UB43"/>
<dbReference type="PRINTS" id="PR00368">
    <property type="entry name" value="FADPNR"/>
</dbReference>
<protein>
    <recommendedName>
        <fullName evidence="5">FAD/NAD(P)-binding domain-containing protein</fullName>
    </recommendedName>
</protein>
<dbReference type="Pfam" id="PF07992">
    <property type="entry name" value="Pyr_redox_2"/>
    <property type="match status" value="1"/>
</dbReference>
<organism evidence="6 7">
    <name type="scientific">Fusarium sarcochroum</name>
    <dbReference type="NCBI Taxonomy" id="1208366"/>
    <lineage>
        <taxon>Eukaryota</taxon>
        <taxon>Fungi</taxon>
        <taxon>Dikarya</taxon>
        <taxon>Ascomycota</taxon>
        <taxon>Pezizomycotina</taxon>
        <taxon>Sordariomycetes</taxon>
        <taxon>Hypocreomycetidae</taxon>
        <taxon>Hypocreales</taxon>
        <taxon>Nectriaceae</taxon>
        <taxon>Fusarium</taxon>
        <taxon>Fusarium lateritium species complex</taxon>
    </lineage>
</organism>
<dbReference type="PANTHER" id="PTHR48105">
    <property type="entry name" value="THIOREDOXIN REDUCTASE 1-RELATED-RELATED"/>
    <property type="match status" value="1"/>
</dbReference>
<feature type="domain" description="FAD/NAD(P)-binding" evidence="5">
    <location>
        <begin position="36"/>
        <end position="171"/>
    </location>
</feature>
<evidence type="ECO:0000259" key="5">
    <source>
        <dbReference type="Pfam" id="PF07992"/>
    </source>
</evidence>
<dbReference type="SUPFAM" id="SSF51905">
    <property type="entry name" value="FAD/NAD(P)-binding domain"/>
    <property type="match status" value="1"/>
</dbReference>
<keyword evidence="7" id="KW-1185">Reference proteome</keyword>
<feature type="chain" id="PRO_5034492310" description="FAD/NAD(P)-binding domain-containing protein" evidence="4">
    <location>
        <begin position="19"/>
        <end position="404"/>
    </location>
</feature>
<reference evidence="6" key="2">
    <citation type="submission" date="2020-05" db="EMBL/GenBank/DDBJ databases">
        <authorList>
            <person name="Kim H.-S."/>
            <person name="Proctor R.H."/>
            <person name="Brown D.W."/>
        </authorList>
    </citation>
    <scope>NUCLEOTIDE SEQUENCE</scope>
    <source>
        <strain evidence="6">NRRL 20472</strain>
    </source>
</reference>
<dbReference type="InterPro" id="IPR050097">
    <property type="entry name" value="Ferredoxin-NADP_redctase_2"/>
</dbReference>
<evidence type="ECO:0000256" key="2">
    <source>
        <dbReference type="ARBA" id="ARBA00022630"/>
    </source>
</evidence>
<sequence length="404" mass="44339">MRFLQTLALSALFSLGNAAAIARGKSSASVIPETNYDAIVIGGGPAGLSALSALARVRRNALLIDSGEYRNGPTRHMHDVLGFDGVQPAYYRWAARNQISYYPSVEMRNGTVTDIESHADENTWFTVSVAYPGGRNDKLTARKVVVATGLKDIIPTTPGVVENWGKGIYWCPWCDGNEHANQTLGLLAPLNKVAGLVREVRTLNTDIVAFVNGSDDSATRKLADEDLPRWQDYLKLHNVTVDNRTITEVKRLKDGATGNKDPSLPSVPEFDLFSVEFTEGDAVERAAFFVDFPNEQRSHVGEKAGVKLLADRLVANDTAGMVTNVPGIYAVGDANTDGSTNVPHALWSGKRAVVSLHVQLEREQQKVELDNFHSKRDTLLQERDLWNTMNGKRGELLYAGEFDQ</sequence>
<feature type="signal peptide" evidence="4">
    <location>
        <begin position="1"/>
        <end position="18"/>
    </location>
</feature>
<dbReference type="EMBL" id="JABEXW010000028">
    <property type="protein sequence ID" value="KAF4973155.1"/>
    <property type="molecule type" value="Genomic_DNA"/>
</dbReference>
<keyword evidence="4" id="KW-0732">Signal</keyword>
<evidence type="ECO:0000256" key="1">
    <source>
        <dbReference type="ARBA" id="ARBA00009333"/>
    </source>
</evidence>
<dbReference type="OrthoDB" id="4570620at2759"/>